<dbReference type="Proteomes" id="UP000189935">
    <property type="component" value="Chromosome I"/>
</dbReference>
<evidence type="ECO:0000313" key="11">
    <source>
        <dbReference type="EMBL" id="SHK30722.1"/>
    </source>
</evidence>
<dbReference type="InterPro" id="IPR013786">
    <property type="entry name" value="AcylCoA_DH/ox_N"/>
</dbReference>
<dbReference type="AlphaFoldDB" id="A0A1M6RE47"/>
<dbReference type="NCBIfam" id="TIGR03203">
    <property type="entry name" value="pimD_small"/>
    <property type="match status" value="1"/>
</dbReference>
<organism evidence="11 12">
    <name type="scientific">Bradyrhizobium lablabi</name>
    <dbReference type="NCBI Taxonomy" id="722472"/>
    <lineage>
        <taxon>Bacteria</taxon>
        <taxon>Pseudomonadati</taxon>
        <taxon>Pseudomonadota</taxon>
        <taxon>Alphaproteobacteria</taxon>
        <taxon>Hyphomicrobiales</taxon>
        <taxon>Nitrobacteraceae</taxon>
        <taxon>Bradyrhizobium</taxon>
    </lineage>
</organism>
<sequence length="407" mass="43545">MPLPAGGERLRSQRVAATNGSQRKLKNMDFDLSEEQRLLKESVDGLLGSSYDFDARKKYMKEKGGWSKAVWGKLAEQGLLGLPFSEDDGGFGAGAVETMIVMEALGKALVLEPYLPTVVISGGFLRRGGSAEQKAAHIPGIIDGSKTFAFAQLEKNSRYDLQDVATSAKKKGSGWVIDGEKFVVLNGDTADILIVTARTKGGQRDAGGIGVFLVPGNAKGVTKKAYPTQDGLHAADITFTGVEVGADAAIGDPENALPLIERVVDDARTAMCAEAVGIMDESLKTTVEYLKTRTQFGVPIGSFQTLQHRAADMFVAVEQARSMSMFATMASDFDDARERATAIAAAKVQIGKSGKFVGQQSIQLHGGIGMTQEAKIGHYFKRLTMIENSLGDTDYHLRRVTNSGGLV</sequence>
<dbReference type="GO" id="GO:0003995">
    <property type="term" value="F:acyl-CoA dehydrogenase activity"/>
    <property type="evidence" value="ECO:0007669"/>
    <property type="project" value="TreeGrafter"/>
</dbReference>
<dbReference type="InterPro" id="IPR009100">
    <property type="entry name" value="AcylCoA_DH/oxidase_NM_dom_sf"/>
</dbReference>
<dbReference type="SUPFAM" id="SSF56645">
    <property type="entry name" value="Acyl-CoA dehydrogenase NM domain-like"/>
    <property type="match status" value="1"/>
</dbReference>
<keyword evidence="3 6" id="KW-0285">Flavoprotein</keyword>
<name>A0A1M6RE47_9BRAD</name>
<comment type="cofactor">
    <cofactor evidence="1 6">
        <name>FAD</name>
        <dbReference type="ChEBI" id="CHEBI:57692"/>
    </cofactor>
</comment>
<dbReference type="Gene3D" id="1.10.540.10">
    <property type="entry name" value="Acyl-CoA dehydrogenase/oxidase, N-terminal domain"/>
    <property type="match status" value="1"/>
</dbReference>
<keyword evidence="4 6" id="KW-0274">FAD</keyword>
<dbReference type="InterPro" id="IPR006091">
    <property type="entry name" value="Acyl-CoA_Oxase/DH_mid-dom"/>
</dbReference>
<protein>
    <submittedName>
        <fullName evidence="11">Pimeloyl-CoA dehydrogenase, small subunit</fullName>
    </submittedName>
</protein>
<dbReference type="PANTHER" id="PTHR43884">
    <property type="entry name" value="ACYL-COA DEHYDROGENASE"/>
    <property type="match status" value="1"/>
</dbReference>
<dbReference type="Gene3D" id="2.40.110.10">
    <property type="entry name" value="Butyryl-CoA Dehydrogenase, subunit A, domain 2"/>
    <property type="match status" value="1"/>
</dbReference>
<dbReference type="PANTHER" id="PTHR43884:SF20">
    <property type="entry name" value="ACYL-COA DEHYDROGENASE FADE28"/>
    <property type="match status" value="1"/>
</dbReference>
<evidence type="ECO:0000256" key="7">
    <source>
        <dbReference type="SAM" id="MobiDB-lite"/>
    </source>
</evidence>
<keyword evidence="5 6" id="KW-0560">Oxidoreductase</keyword>
<dbReference type="CDD" id="cd00567">
    <property type="entry name" value="ACAD"/>
    <property type="match status" value="1"/>
</dbReference>
<dbReference type="EMBL" id="LT670844">
    <property type="protein sequence ID" value="SHK30722.1"/>
    <property type="molecule type" value="Genomic_DNA"/>
</dbReference>
<dbReference type="Pfam" id="PF02770">
    <property type="entry name" value="Acyl-CoA_dh_M"/>
    <property type="match status" value="1"/>
</dbReference>
<feature type="domain" description="Acyl-CoA oxidase/dehydrogenase middle" evidence="9">
    <location>
        <begin position="150"/>
        <end position="236"/>
    </location>
</feature>
<evidence type="ECO:0000259" key="9">
    <source>
        <dbReference type="Pfam" id="PF02770"/>
    </source>
</evidence>
<feature type="region of interest" description="Disordered" evidence="7">
    <location>
        <begin position="1"/>
        <end position="20"/>
    </location>
</feature>
<dbReference type="SUPFAM" id="SSF47203">
    <property type="entry name" value="Acyl-CoA dehydrogenase C-terminal domain-like"/>
    <property type="match status" value="1"/>
</dbReference>
<gene>
    <name evidence="11" type="ORF">SAMN05444159_2953</name>
</gene>
<dbReference type="Pfam" id="PF00441">
    <property type="entry name" value="Acyl-CoA_dh_1"/>
    <property type="match status" value="1"/>
</dbReference>
<evidence type="ECO:0000313" key="12">
    <source>
        <dbReference type="Proteomes" id="UP000189935"/>
    </source>
</evidence>
<feature type="domain" description="Acyl-CoA dehydrogenase/oxidase C-terminal" evidence="8">
    <location>
        <begin position="261"/>
        <end position="401"/>
    </location>
</feature>
<dbReference type="Gene3D" id="1.20.140.10">
    <property type="entry name" value="Butyryl-CoA Dehydrogenase, subunit A, domain 3"/>
    <property type="match status" value="1"/>
</dbReference>
<proteinExistence type="inferred from homology"/>
<evidence type="ECO:0000256" key="2">
    <source>
        <dbReference type="ARBA" id="ARBA00009347"/>
    </source>
</evidence>
<dbReference type="InterPro" id="IPR017616">
    <property type="entry name" value="Pimeloyl_CoA_dehydrogenase_ssu"/>
</dbReference>
<dbReference type="InterPro" id="IPR009075">
    <property type="entry name" value="AcylCo_DH/oxidase_C"/>
</dbReference>
<evidence type="ECO:0000256" key="3">
    <source>
        <dbReference type="ARBA" id="ARBA00022630"/>
    </source>
</evidence>
<evidence type="ECO:0000256" key="5">
    <source>
        <dbReference type="ARBA" id="ARBA00023002"/>
    </source>
</evidence>
<dbReference type="InterPro" id="IPR036250">
    <property type="entry name" value="AcylCo_DH-like_C"/>
</dbReference>
<evidence type="ECO:0000259" key="8">
    <source>
        <dbReference type="Pfam" id="PF00441"/>
    </source>
</evidence>
<evidence type="ECO:0000256" key="4">
    <source>
        <dbReference type="ARBA" id="ARBA00022827"/>
    </source>
</evidence>
<accession>A0A1M6RE47</accession>
<dbReference type="InterPro" id="IPR046373">
    <property type="entry name" value="Acyl-CoA_Oxase/DH_mid-dom_sf"/>
</dbReference>
<evidence type="ECO:0000256" key="1">
    <source>
        <dbReference type="ARBA" id="ARBA00001974"/>
    </source>
</evidence>
<evidence type="ECO:0000256" key="6">
    <source>
        <dbReference type="RuleBase" id="RU362125"/>
    </source>
</evidence>
<dbReference type="Pfam" id="PF02771">
    <property type="entry name" value="Acyl-CoA_dh_N"/>
    <property type="match status" value="1"/>
</dbReference>
<comment type="similarity">
    <text evidence="2 6">Belongs to the acyl-CoA dehydrogenase family.</text>
</comment>
<feature type="domain" description="Acyl-CoA dehydrogenase/oxidase N-terminal" evidence="10">
    <location>
        <begin position="33"/>
        <end position="144"/>
    </location>
</feature>
<dbReference type="GO" id="GO:0050660">
    <property type="term" value="F:flavin adenine dinucleotide binding"/>
    <property type="evidence" value="ECO:0007669"/>
    <property type="project" value="InterPro"/>
</dbReference>
<reference evidence="11 12" key="1">
    <citation type="submission" date="2016-11" db="EMBL/GenBank/DDBJ databases">
        <authorList>
            <person name="Jaros S."/>
            <person name="Januszkiewicz K."/>
            <person name="Wedrychowicz H."/>
        </authorList>
    </citation>
    <scope>NUCLEOTIDE SEQUENCE [LARGE SCALE GENOMIC DNA]</scope>
    <source>
        <strain evidence="11 12">GAS499</strain>
    </source>
</reference>
<dbReference type="InterPro" id="IPR037069">
    <property type="entry name" value="AcylCoA_DH/ox_N_sf"/>
</dbReference>
<evidence type="ECO:0000259" key="10">
    <source>
        <dbReference type="Pfam" id="PF02771"/>
    </source>
</evidence>